<evidence type="ECO:0000313" key="2">
    <source>
        <dbReference type="EMBL" id="KAA6378899.1"/>
    </source>
</evidence>
<comment type="caution">
    <text evidence="2">The sequence shown here is derived from an EMBL/GenBank/DDBJ whole genome shotgun (WGS) entry which is preliminary data.</text>
</comment>
<dbReference type="InterPro" id="IPR043136">
    <property type="entry name" value="B30.2/SPRY_sf"/>
</dbReference>
<evidence type="ECO:0000256" key="1">
    <source>
        <dbReference type="SAM" id="MobiDB-lite"/>
    </source>
</evidence>
<dbReference type="Gene3D" id="1.25.10.10">
    <property type="entry name" value="Leucine-rich Repeat Variant"/>
    <property type="match status" value="1"/>
</dbReference>
<sequence>MPLLNKFARKIEKNEEFVLSTTIQHVIGVRNGSDDKMILAGAATESIIQTIFSPDEQISKAGSKALGDLIEENTEIRKSLLTTGFIQIVQQELPSEVLTHSIQSSSSSSSSLQKETNVPNHIRNNLLDLLLKLAGSAEDLQPLSILIPILERIKTDGELELKNKAKRILALITSEGISSLSDTKEKDEKIHQLEEENKRKDYELNRNDEVNKKMKEENKKLKDENQKFKEQIQNEKDKQIQKEKEAEEQKRKQNEKPIIAILNPDPAKIDVIVLENGVWSLEAQYSNLTRCGVVIGIVRNSHNITSNEHPVHSSNREHMAIIGNKKWSNDVYYKGIQTSGNQGFDNNEIVRLEFDSEKGTLTFFLNDVQQPVYISGIKEK</sequence>
<evidence type="ECO:0008006" key="4">
    <source>
        <dbReference type="Google" id="ProtNLM"/>
    </source>
</evidence>
<protein>
    <recommendedName>
        <fullName evidence="4">B30.2/SPRY domain-containing protein</fullName>
    </recommendedName>
</protein>
<evidence type="ECO:0000313" key="3">
    <source>
        <dbReference type="Proteomes" id="UP000324800"/>
    </source>
</evidence>
<feature type="region of interest" description="Disordered" evidence="1">
    <location>
        <begin position="211"/>
        <end position="253"/>
    </location>
</feature>
<dbReference type="SUPFAM" id="SSF48371">
    <property type="entry name" value="ARM repeat"/>
    <property type="match status" value="1"/>
</dbReference>
<reference evidence="2 3" key="1">
    <citation type="submission" date="2019-03" db="EMBL/GenBank/DDBJ databases">
        <title>Single cell metagenomics reveals metabolic interactions within the superorganism composed of flagellate Streblomastix strix and complex community of Bacteroidetes bacteria on its surface.</title>
        <authorList>
            <person name="Treitli S.C."/>
            <person name="Kolisko M."/>
            <person name="Husnik F."/>
            <person name="Keeling P."/>
            <person name="Hampl V."/>
        </authorList>
    </citation>
    <scope>NUCLEOTIDE SEQUENCE [LARGE SCALE GENOMIC DNA]</scope>
    <source>
        <strain evidence="2">ST1C</strain>
    </source>
</reference>
<dbReference type="AlphaFoldDB" id="A0A5J4V8T0"/>
<proteinExistence type="predicted"/>
<accession>A0A5J4V8T0</accession>
<dbReference type="InterPro" id="IPR016024">
    <property type="entry name" value="ARM-type_fold"/>
</dbReference>
<organism evidence="2 3">
    <name type="scientific">Streblomastix strix</name>
    <dbReference type="NCBI Taxonomy" id="222440"/>
    <lineage>
        <taxon>Eukaryota</taxon>
        <taxon>Metamonada</taxon>
        <taxon>Preaxostyla</taxon>
        <taxon>Oxymonadida</taxon>
        <taxon>Streblomastigidae</taxon>
        <taxon>Streblomastix</taxon>
    </lineage>
</organism>
<dbReference type="Gene3D" id="2.60.120.920">
    <property type="match status" value="1"/>
</dbReference>
<gene>
    <name evidence="2" type="ORF">EZS28_025575</name>
</gene>
<dbReference type="EMBL" id="SNRW01008847">
    <property type="protein sequence ID" value="KAA6378899.1"/>
    <property type="molecule type" value="Genomic_DNA"/>
</dbReference>
<feature type="non-terminal residue" evidence="2">
    <location>
        <position position="380"/>
    </location>
</feature>
<dbReference type="Proteomes" id="UP000324800">
    <property type="component" value="Unassembled WGS sequence"/>
</dbReference>
<dbReference type="InterPro" id="IPR011989">
    <property type="entry name" value="ARM-like"/>
</dbReference>
<name>A0A5J4V8T0_9EUKA</name>